<dbReference type="Proteomes" id="UP000675781">
    <property type="component" value="Unassembled WGS sequence"/>
</dbReference>
<comment type="caution">
    <text evidence="1">The sequence shown here is derived from an EMBL/GenBank/DDBJ whole genome shotgun (WGS) entry which is preliminary data.</text>
</comment>
<evidence type="ECO:0000313" key="1">
    <source>
        <dbReference type="EMBL" id="MBR7832445.1"/>
    </source>
</evidence>
<accession>A0A941EH11</accession>
<evidence type="ECO:0000313" key="2">
    <source>
        <dbReference type="Proteomes" id="UP000675781"/>
    </source>
</evidence>
<dbReference type="AlphaFoldDB" id="A0A941EH11"/>
<dbReference type="RefSeq" id="WP_212526970.1">
    <property type="nucleotide sequence ID" value="NZ_JAGSOG010000011.1"/>
</dbReference>
<name>A0A941EH11_9ACTN</name>
<protein>
    <submittedName>
        <fullName evidence="1">Uncharacterized protein</fullName>
    </submittedName>
</protein>
<reference evidence="1" key="1">
    <citation type="submission" date="2021-04" db="EMBL/GenBank/DDBJ databases">
        <title>Genome based classification of Actinospica acidithermotolerans sp. nov., an actinobacterium isolated from an Indonesian hot spring.</title>
        <authorList>
            <person name="Kusuma A.B."/>
            <person name="Putra K.E."/>
            <person name="Nafisah S."/>
            <person name="Loh J."/>
            <person name="Nouioui I."/>
            <person name="Goodfellow M."/>
        </authorList>
    </citation>
    <scope>NUCLEOTIDE SEQUENCE</scope>
    <source>
        <strain evidence="1">CSCA 57</strain>
    </source>
</reference>
<organism evidence="1 2">
    <name type="scientific">Actinospica durhamensis</name>
    <dbReference type="NCBI Taxonomy" id="1508375"/>
    <lineage>
        <taxon>Bacteria</taxon>
        <taxon>Bacillati</taxon>
        <taxon>Actinomycetota</taxon>
        <taxon>Actinomycetes</taxon>
        <taxon>Catenulisporales</taxon>
        <taxon>Actinospicaceae</taxon>
        <taxon>Actinospica</taxon>
    </lineage>
</organism>
<gene>
    <name evidence="1" type="ORF">KDL01_04205</name>
</gene>
<proteinExistence type="predicted"/>
<keyword evidence="2" id="KW-1185">Reference proteome</keyword>
<sequence length="71" mass="8021">MVNQHKHAVRGLRGISDELWNEFEAAARVVGHDRSHLCRQFIEWFVRRPDAELPSRPDVVGETVPSADGTA</sequence>
<dbReference type="EMBL" id="JAGSOG010000011">
    <property type="protein sequence ID" value="MBR7832445.1"/>
    <property type="molecule type" value="Genomic_DNA"/>
</dbReference>